<dbReference type="GO" id="GO:0006508">
    <property type="term" value="P:proteolysis"/>
    <property type="evidence" value="ECO:0007669"/>
    <property type="project" value="InterPro"/>
</dbReference>
<reference evidence="3 4" key="1">
    <citation type="journal article" date="2018" name="Nat. Ecol. Evol.">
        <title>Genomic signatures of mitonuclear coevolution across populations of Tigriopus californicus.</title>
        <authorList>
            <person name="Barreto F.S."/>
            <person name="Watson E.T."/>
            <person name="Lima T.G."/>
            <person name="Willett C.S."/>
            <person name="Edmands S."/>
            <person name="Li W."/>
            <person name="Burton R.S."/>
        </authorList>
    </citation>
    <scope>NUCLEOTIDE SEQUENCE [LARGE SCALE GENOMIC DNA]</scope>
    <source>
        <strain evidence="3 4">San Diego</strain>
    </source>
</reference>
<accession>A0A553NTK7</accession>
<dbReference type="InterPro" id="IPR001309">
    <property type="entry name" value="Pept_C14_p20"/>
</dbReference>
<dbReference type="Pfam" id="PF07679">
    <property type="entry name" value="I-set"/>
    <property type="match status" value="1"/>
</dbReference>
<evidence type="ECO:0000259" key="2">
    <source>
        <dbReference type="PROSITE" id="PS50835"/>
    </source>
</evidence>
<organism evidence="3 4">
    <name type="scientific">Tigriopus californicus</name>
    <name type="common">Marine copepod</name>
    <dbReference type="NCBI Taxonomy" id="6832"/>
    <lineage>
        <taxon>Eukaryota</taxon>
        <taxon>Metazoa</taxon>
        <taxon>Ecdysozoa</taxon>
        <taxon>Arthropoda</taxon>
        <taxon>Crustacea</taxon>
        <taxon>Multicrustacea</taxon>
        <taxon>Hexanauplia</taxon>
        <taxon>Copepoda</taxon>
        <taxon>Harpacticoida</taxon>
        <taxon>Harpacticidae</taxon>
        <taxon>Tigriopus</taxon>
    </lineage>
</organism>
<dbReference type="Proteomes" id="UP000318571">
    <property type="component" value="Chromosome 1"/>
</dbReference>
<dbReference type="InterPro" id="IPR003599">
    <property type="entry name" value="Ig_sub"/>
</dbReference>
<sequence length="883" mass="100568">MTGVFEYRLPFEVIPDSWGLVQIQKQRPQEYSLITRLIHNLSDTEFNQVLSSVTANDNVFEIRATTPDTFISECSMKKVSFTQLFVWVVEGLQADHPASATLEALYFPFVPLKWTKNIEHAHVIELDLGQEIQVEVKAEGIPKPMYHWFIRGPADSDWKSFGDGPQISFQYLEPVSYQLFSCQAMHQILVKSDDNQDIQGIYSEQLELRLREGSIHIEVQPLTKECLIGRSVQLEVKAISDQPLTLQWYQNDQPVAGACEETLLIQEFSLDDIGDYFCQIKNDMESKESVKANLTYLVPTEEQLESIEFSNENIVIVQQPNFKTEVKCSVGDKVSMRCVAVCKYGLKYEWIKQGMNKDLVDGPNDPIHITKVIPVCHGMQMTDEIPNMDNSVTYWRYKCIITCIDNGERLESDDVLCHMSTYASESKSWATFKVALVICQEEYFSDEFHHLNAPRLDGLALIKALREMDFQVIPLVNLTLQEVRNAVDLFCTFVDETTYALFYYNGHALGYGEETYLVAKDSDLSPNLPLEAQLIWHGEIELRINRCHPLLGLIIYDSCRDVAPDSIKGLLSQAHHEMITFSTSFLIAYGTKAGMRSFEYANQSVCQGVYMKHLLKYIRANQSIGTVFESVTDSFTREEDPSIAASRMTPEFKNATKQILFLNSPFRTRKFSTGFHKFFQICRYEPLYGGFKDAGHSNEFICDLAIQRDPTSGQVIWITGGKQMADCDPNEYGAIFKIIVGPSEFMNEAYLKTEFKCLKDTVLCQTVRFQVIPMNCFLSKAASGKDGHDQLFRPCKGKKSFGMTDGPMFEPQGSTRQMGECSVIELQMSRDPPKFKVVLYAEDQQTICPGVLNVDTPIVKNFPKLRINNLVYKDLVYLVPFGH</sequence>
<gene>
    <name evidence="3" type="ORF">TCAL_04690</name>
</gene>
<name>A0A553NTK7_TIGCA</name>
<dbReference type="PROSITE" id="PS50208">
    <property type="entry name" value="CASPASE_P20"/>
    <property type="match status" value="1"/>
</dbReference>
<dbReference type="SUPFAM" id="SSF48726">
    <property type="entry name" value="Immunoglobulin"/>
    <property type="match status" value="1"/>
</dbReference>
<proteinExistence type="predicted"/>
<dbReference type="InterPro" id="IPR052039">
    <property type="entry name" value="Caspase-related_regulators"/>
</dbReference>
<dbReference type="CDD" id="cd00096">
    <property type="entry name" value="Ig"/>
    <property type="match status" value="1"/>
</dbReference>
<evidence type="ECO:0000313" key="4">
    <source>
        <dbReference type="Proteomes" id="UP000318571"/>
    </source>
</evidence>
<dbReference type="InterPro" id="IPR011600">
    <property type="entry name" value="Pept_C14_caspase"/>
</dbReference>
<keyword evidence="4" id="KW-1185">Reference proteome</keyword>
<protein>
    <recommendedName>
        <fullName evidence="5">Ig-like domain-containing protein</fullName>
    </recommendedName>
</protein>
<dbReference type="PROSITE" id="PS50835">
    <property type="entry name" value="IG_LIKE"/>
    <property type="match status" value="1"/>
</dbReference>
<dbReference type="OrthoDB" id="417046at2759"/>
<dbReference type="GO" id="GO:0004197">
    <property type="term" value="F:cysteine-type endopeptidase activity"/>
    <property type="evidence" value="ECO:0007669"/>
    <property type="project" value="InterPro"/>
</dbReference>
<dbReference type="Pfam" id="PF00656">
    <property type="entry name" value="Peptidase_C14"/>
    <property type="match status" value="1"/>
</dbReference>
<evidence type="ECO:0000259" key="1">
    <source>
        <dbReference type="PROSITE" id="PS50208"/>
    </source>
</evidence>
<evidence type="ECO:0008006" key="5">
    <source>
        <dbReference type="Google" id="ProtNLM"/>
    </source>
</evidence>
<dbReference type="Gene3D" id="2.60.40.10">
    <property type="entry name" value="Immunoglobulins"/>
    <property type="match status" value="1"/>
</dbReference>
<dbReference type="InterPro" id="IPR013783">
    <property type="entry name" value="Ig-like_fold"/>
</dbReference>
<dbReference type="Gene3D" id="3.40.50.1460">
    <property type="match status" value="1"/>
</dbReference>
<dbReference type="SMART" id="SM00409">
    <property type="entry name" value="IG"/>
    <property type="match status" value="1"/>
</dbReference>
<dbReference type="AlphaFoldDB" id="A0A553NTK7"/>
<dbReference type="STRING" id="6832.A0A553NTK7"/>
<dbReference type="SUPFAM" id="SSF52129">
    <property type="entry name" value="Caspase-like"/>
    <property type="match status" value="1"/>
</dbReference>
<dbReference type="PANTHER" id="PTHR22576">
    <property type="entry name" value="MUCOSA ASSOCIATED LYMPHOID TISSUE LYMPHOMA TRANSLOCATION PROTEIN 1/PARACASPASE"/>
    <property type="match status" value="1"/>
</dbReference>
<comment type="caution">
    <text evidence="3">The sequence shown here is derived from an EMBL/GenBank/DDBJ whole genome shotgun (WGS) entry which is preliminary data.</text>
</comment>
<feature type="domain" description="Ig-like" evidence="2">
    <location>
        <begin position="226"/>
        <end position="295"/>
    </location>
</feature>
<dbReference type="InterPro" id="IPR007110">
    <property type="entry name" value="Ig-like_dom"/>
</dbReference>
<feature type="domain" description="Caspase family p20" evidence="1">
    <location>
        <begin position="431"/>
        <end position="560"/>
    </location>
</feature>
<dbReference type="InterPro" id="IPR029030">
    <property type="entry name" value="Caspase-like_dom_sf"/>
</dbReference>
<dbReference type="OMA" id="YYNGHAL"/>
<dbReference type="PANTHER" id="PTHR22576:SF37">
    <property type="entry name" value="MUCOSA-ASSOCIATED LYMPHOID TISSUE LYMPHOMA TRANSLOCATION PROTEIN 1"/>
    <property type="match status" value="1"/>
</dbReference>
<dbReference type="EMBL" id="VCGU01000010">
    <property type="protein sequence ID" value="TRY68753.1"/>
    <property type="molecule type" value="Genomic_DNA"/>
</dbReference>
<evidence type="ECO:0000313" key="3">
    <source>
        <dbReference type="EMBL" id="TRY68753.1"/>
    </source>
</evidence>
<dbReference type="InterPro" id="IPR013098">
    <property type="entry name" value="Ig_I-set"/>
</dbReference>
<dbReference type="InterPro" id="IPR036179">
    <property type="entry name" value="Ig-like_dom_sf"/>
</dbReference>